<feature type="region of interest" description="Disordered" evidence="5">
    <location>
        <begin position="1"/>
        <end position="45"/>
    </location>
</feature>
<proteinExistence type="inferred from homology"/>
<organism evidence="7 8">
    <name type="scientific">Oikopleura dioica</name>
    <name type="common">Tunicate</name>
    <dbReference type="NCBI Taxonomy" id="34765"/>
    <lineage>
        <taxon>Eukaryota</taxon>
        <taxon>Metazoa</taxon>
        <taxon>Chordata</taxon>
        <taxon>Tunicata</taxon>
        <taxon>Appendicularia</taxon>
        <taxon>Copelata</taxon>
        <taxon>Oikopleuridae</taxon>
        <taxon>Oikopleura</taxon>
    </lineage>
</organism>
<keyword evidence="2" id="KW-0645">Protease</keyword>
<dbReference type="PROSITE" id="PS50600">
    <property type="entry name" value="ULP_PROTEASE"/>
    <property type="match status" value="1"/>
</dbReference>
<feature type="compositionally biased region" description="Polar residues" evidence="5">
    <location>
        <begin position="18"/>
        <end position="43"/>
    </location>
</feature>
<name>A0ABN7TC61_OIKDI</name>
<dbReference type="Gene3D" id="3.40.395.10">
    <property type="entry name" value="Adenoviral Proteinase, Chain A"/>
    <property type="match status" value="1"/>
</dbReference>
<dbReference type="Proteomes" id="UP001158576">
    <property type="component" value="Chromosome 2"/>
</dbReference>
<keyword evidence="4" id="KW-0788">Thiol protease</keyword>
<reference evidence="7 8" key="1">
    <citation type="submission" date="2021-04" db="EMBL/GenBank/DDBJ databases">
        <authorList>
            <person name="Bliznina A."/>
        </authorList>
    </citation>
    <scope>NUCLEOTIDE SEQUENCE [LARGE SCALE GENOMIC DNA]</scope>
</reference>
<evidence type="ECO:0000259" key="6">
    <source>
        <dbReference type="PROSITE" id="PS50600"/>
    </source>
</evidence>
<dbReference type="PANTHER" id="PTHR12606:SF141">
    <property type="entry name" value="GH15225P-RELATED"/>
    <property type="match status" value="1"/>
</dbReference>
<feature type="compositionally biased region" description="Basic and acidic residues" evidence="5">
    <location>
        <begin position="1"/>
        <end position="17"/>
    </location>
</feature>
<gene>
    <name evidence="7" type="ORF">OKIOD_LOCUS16205</name>
</gene>
<dbReference type="PANTHER" id="PTHR12606">
    <property type="entry name" value="SENTRIN/SUMO-SPECIFIC PROTEASE"/>
    <property type="match status" value="1"/>
</dbReference>
<evidence type="ECO:0000256" key="5">
    <source>
        <dbReference type="SAM" id="MobiDB-lite"/>
    </source>
</evidence>
<feature type="domain" description="Ubiquitin-like protease family profile" evidence="6">
    <location>
        <begin position="160"/>
        <end position="335"/>
    </location>
</feature>
<dbReference type="SUPFAM" id="SSF54001">
    <property type="entry name" value="Cysteine proteinases"/>
    <property type="match status" value="1"/>
</dbReference>
<dbReference type="InterPro" id="IPR038765">
    <property type="entry name" value="Papain-like_cys_pep_sf"/>
</dbReference>
<protein>
    <submittedName>
        <fullName evidence="7">Oidioi.mRNA.OKI2018_I69.chr2.g7440.t1.cds</fullName>
    </submittedName>
</protein>
<dbReference type="EMBL" id="OU015567">
    <property type="protein sequence ID" value="CAG5113329.1"/>
    <property type="molecule type" value="Genomic_DNA"/>
</dbReference>
<keyword evidence="3" id="KW-0378">Hydrolase</keyword>
<sequence>MEQNFNDDRFKLDKETPESIQSPYGDIQTNRNQNRYSAPSLNNPRARYSTEYDHRFSTEIPVNAAHPQNDSAYKLERIRQNIGGSNGAALNRYSQGSTDALCSPKTDKEKENAKNVVTRAVSQKMPSDPFPKFTDEMSQFVKSSLAGKNANDIVSEIPQMFVTKSDMETLNESTWIDGEVINFYLKLIEMRSQTLSTMPRIKSLSSFFYTKLKEHGPNSVKRWTKKFNIFQSDLVFFPINMIVPTPSEPFPKKPNHWTLAYADMRRKRLCYLDSLGAYNTECVTTLFEYLKAEHLLKQEKPLSQDWKIESIAENIPRQMNNFDCGIFAMTFAEYLSRDAVFAFTQKHASTLRKLIAYQILQKKLLL</sequence>
<keyword evidence="8" id="KW-1185">Reference proteome</keyword>
<comment type="similarity">
    <text evidence="1">Belongs to the peptidase C48 family.</text>
</comment>
<evidence type="ECO:0000256" key="1">
    <source>
        <dbReference type="ARBA" id="ARBA00005234"/>
    </source>
</evidence>
<evidence type="ECO:0000256" key="4">
    <source>
        <dbReference type="ARBA" id="ARBA00022807"/>
    </source>
</evidence>
<evidence type="ECO:0000313" key="8">
    <source>
        <dbReference type="Proteomes" id="UP001158576"/>
    </source>
</evidence>
<evidence type="ECO:0000256" key="2">
    <source>
        <dbReference type="ARBA" id="ARBA00022670"/>
    </source>
</evidence>
<dbReference type="Pfam" id="PF02902">
    <property type="entry name" value="Peptidase_C48"/>
    <property type="match status" value="1"/>
</dbReference>
<evidence type="ECO:0000256" key="3">
    <source>
        <dbReference type="ARBA" id="ARBA00022801"/>
    </source>
</evidence>
<dbReference type="InterPro" id="IPR003653">
    <property type="entry name" value="Peptidase_C48_C"/>
</dbReference>
<evidence type="ECO:0000313" key="7">
    <source>
        <dbReference type="EMBL" id="CAG5113329.1"/>
    </source>
</evidence>
<accession>A0ABN7TC61</accession>